<evidence type="ECO:0000256" key="1">
    <source>
        <dbReference type="SAM" id="MobiDB-lite"/>
    </source>
</evidence>
<evidence type="ECO:0000313" key="5">
    <source>
        <dbReference type="EMBL" id="CDP34848.1"/>
    </source>
</evidence>
<reference evidence="5" key="2">
    <citation type="submission" date="2014-06" db="EMBL/GenBank/DDBJ databases">
        <title>The complete genome of Blastobotrys (Arxula) adeninivorans LS3 - a yeast of biotechnological interest.</title>
        <authorList>
            <person name="Kunze G."/>
            <person name="Gaillardin C."/>
            <person name="Czernicka M."/>
            <person name="Durrens P."/>
            <person name="Martin T."/>
            <person name="Boer E."/>
            <person name="Gabaldon T."/>
            <person name="Cruz J."/>
            <person name="Talla E."/>
            <person name="Marck C."/>
            <person name="Goffeau A."/>
            <person name="Barbe V."/>
            <person name="Baret P."/>
            <person name="Baronian K."/>
            <person name="Beier S."/>
            <person name="Bleykasten C."/>
            <person name="Bode R."/>
            <person name="Casaregola S."/>
            <person name="Despons L."/>
            <person name="Fairhead C."/>
            <person name="Giersberg M."/>
            <person name="Gierski P."/>
            <person name="Hahnel U."/>
            <person name="Hartmann A."/>
            <person name="Jankowska D."/>
            <person name="Jubin C."/>
            <person name="Jung P."/>
            <person name="Lafontaine I."/>
            <person name="Leh-Louis V."/>
            <person name="Lemaire M."/>
            <person name="Marcet-Houben M."/>
            <person name="Mascher M."/>
            <person name="Morel G."/>
            <person name="Richard G.-F."/>
            <person name="Riechen J."/>
            <person name="Sacerdot C."/>
            <person name="Sarkar A."/>
            <person name="Savel G."/>
            <person name="Schacherer J."/>
            <person name="Sherman D."/>
            <person name="Straub M.-L."/>
            <person name="Stein N."/>
            <person name="Thierry A."/>
            <person name="Trautwein-Schult A."/>
            <person name="Westhof E."/>
            <person name="Worch S."/>
            <person name="Dujon B."/>
            <person name="Souciet J.-L."/>
            <person name="Wincker P."/>
            <person name="Scholz U."/>
            <person name="Neuveglise N."/>
        </authorList>
    </citation>
    <scope>NUCLEOTIDE SEQUENCE</scope>
    <source>
        <strain evidence="5">LS3</strain>
    </source>
</reference>
<dbReference type="GO" id="GO:0005737">
    <property type="term" value="C:cytoplasm"/>
    <property type="evidence" value="ECO:0007669"/>
    <property type="project" value="TreeGrafter"/>
</dbReference>
<proteinExistence type="predicted"/>
<dbReference type="PhylomeDB" id="A0A060T1M8"/>
<gene>
    <name evidence="5" type="ORF">GNLVRS02_ARAD1C21846g</name>
</gene>
<dbReference type="InterPro" id="IPR013863">
    <property type="entry name" value="VID27_C"/>
</dbReference>
<dbReference type="PANTHER" id="PTHR31913">
    <property type="entry name" value="VACUOLAR IMPORT AND DEGRADATION PROTEIN 27"/>
    <property type="match status" value="1"/>
</dbReference>
<feature type="region of interest" description="Disordered" evidence="1">
    <location>
        <begin position="366"/>
        <end position="392"/>
    </location>
</feature>
<dbReference type="GO" id="GO:0005634">
    <property type="term" value="C:nucleus"/>
    <property type="evidence" value="ECO:0007669"/>
    <property type="project" value="TreeGrafter"/>
</dbReference>
<dbReference type="PANTHER" id="PTHR31913:SF0">
    <property type="entry name" value="VACUOLAR IMPORT AND DEGRADATION PROTEIN 27"/>
    <property type="match status" value="1"/>
</dbReference>
<feature type="compositionally biased region" description="Acidic residues" evidence="1">
    <location>
        <begin position="366"/>
        <end position="380"/>
    </location>
</feature>
<dbReference type="EMBL" id="HG937693">
    <property type="protein sequence ID" value="CDP34848.1"/>
    <property type="molecule type" value="Genomic_DNA"/>
</dbReference>
<accession>A0A060T1M8</accession>
<sequence length="772" mass="87003">MNLIRNFLASKPKEELVVIPSGVLFLSRGPDSPKGNSECIFKEAVATIRKTTTEFQYQLVIQRVYEEAEEYLEDNEEEEPDLDEDDRVFLIDEALKLCYYSKGDNVVIAWRDLEGDDGDMFEFVCDTNVKAKTFDQFDLAAKKAQYERKYNKVFQGDDSELDEFDFEPPAEESQQEVKSEPQSAPVAPSTPRKSEPVVDKRASDVPETPAKQMSGPATPKAPSSTVEGTVLGSSEVSLHLYDAVSGLFVEQARNVKVQVLDTGSFNYWLEVTNDSRPLIGIDIDSNMNPVFNYEHLSFIFNYFEESGAFSWLLKFGSQEELNQFQIYFMQALWETTNRQKWVKVSDSEREYLIDSFDEMAIDSVGEEADDELEEEGEEIPEQNLAKQEDDFDTDEEADEVKKFDAKGKNSQLAVGMRNDRNFVIRGDKVGVFKTTDDGLQFDTTIDNVSNLSGKALSPKKVMLRAEDKNMVIQDPNNPSKLYNMDLEYGKVVDEWAIDQNVAAFGPTSKFAQMTAEQTLYGVSDNGLFRIDPRLSGNKIVENENKVYTTKNKFSALATTDKGYIAVASSKGDIRLFNRAGIKARVHLPPMGDPIIAIDVSADGNYVLATCKTYLLLIEGMAKKDEQGNVTGLKTFGKNEKPRPKRLQISPEHVAHMQQEMGQPLDFTAAHFNTGVDTKEQTIVTSSGPYVITWSLKKVLRNDRDPYLIKRYSSKVTADNFKFGSDKNVIIALEDDVGMVNRRTFRKPTRESIATPSRRIQALSRKSVVNSPF</sequence>
<feature type="compositionally biased region" description="Basic and acidic residues" evidence="1">
    <location>
        <begin position="192"/>
        <end position="204"/>
    </location>
</feature>
<feature type="domain" description="Vid27 N-terminal" evidence="4">
    <location>
        <begin position="1"/>
        <end position="164"/>
    </location>
</feature>
<evidence type="ECO:0000259" key="2">
    <source>
        <dbReference type="Pfam" id="PF08553"/>
    </source>
</evidence>
<organism evidence="5">
    <name type="scientific">Blastobotrys adeninivorans</name>
    <name type="common">Yeast</name>
    <name type="synonym">Arxula adeninivorans</name>
    <dbReference type="NCBI Taxonomy" id="409370"/>
    <lineage>
        <taxon>Eukaryota</taxon>
        <taxon>Fungi</taxon>
        <taxon>Dikarya</taxon>
        <taxon>Ascomycota</taxon>
        <taxon>Saccharomycotina</taxon>
        <taxon>Dipodascomycetes</taxon>
        <taxon>Dipodascales</taxon>
        <taxon>Trichomonascaceae</taxon>
        <taxon>Blastobotrys</taxon>
    </lineage>
</organism>
<feature type="domain" description="Vacuolar import/degradation Vid27 C-terminal" evidence="2">
    <location>
        <begin position="408"/>
        <end position="757"/>
    </location>
</feature>
<dbReference type="InterPro" id="IPR040458">
    <property type="entry name" value="Vid27"/>
</dbReference>
<dbReference type="AlphaFoldDB" id="A0A060T1M8"/>
<name>A0A060T1M8_BLAAD</name>
<feature type="domain" description="Vid27 PH-like" evidence="3">
    <location>
        <begin position="231"/>
        <end position="335"/>
    </location>
</feature>
<dbReference type="Pfam" id="PF17748">
    <property type="entry name" value="VID27_N"/>
    <property type="match status" value="1"/>
</dbReference>
<feature type="region of interest" description="Disordered" evidence="1">
    <location>
        <begin position="160"/>
        <end position="227"/>
    </location>
</feature>
<dbReference type="Pfam" id="PF17747">
    <property type="entry name" value="VID27_PH"/>
    <property type="match status" value="1"/>
</dbReference>
<dbReference type="SUPFAM" id="SSF69322">
    <property type="entry name" value="Tricorn protease domain 2"/>
    <property type="match status" value="1"/>
</dbReference>
<evidence type="ECO:0000259" key="3">
    <source>
        <dbReference type="Pfam" id="PF17747"/>
    </source>
</evidence>
<dbReference type="Pfam" id="PF08553">
    <property type="entry name" value="VID27"/>
    <property type="match status" value="1"/>
</dbReference>
<feature type="compositionally biased region" description="Acidic residues" evidence="1">
    <location>
        <begin position="160"/>
        <end position="174"/>
    </location>
</feature>
<dbReference type="InterPro" id="IPR040768">
    <property type="entry name" value="Vid27_PH"/>
</dbReference>
<protein>
    <submittedName>
        <fullName evidence="5">ARAD1C21846p</fullName>
    </submittedName>
</protein>
<evidence type="ECO:0000259" key="4">
    <source>
        <dbReference type="Pfam" id="PF17748"/>
    </source>
</evidence>
<dbReference type="InterPro" id="IPR040979">
    <property type="entry name" value="Vid27_N"/>
</dbReference>
<reference evidence="5" key="1">
    <citation type="submission" date="2014-02" db="EMBL/GenBank/DDBJ databases">
        <authorList>
            <person name="Genoscope - CEA"/>
        </authorList>
    </citation>
    <scope>NUCLEOTIDE SEQUENCE</scope>
    <source>
        <strain evidence="5">LS3</strain>
    </source>
</reference>